<dbReference type="InterPro" id="IPR025714">
    <property type="entry name" value="Methyltranfer_dom"/>
</dbReference>
<sequence>MVRMLINKERLFQVLFLAVIILLGITFTCNREVSTYERNEGASSQRAPSNNFQFKKLTKRDSAEESLETIWNYVYQRQYNCKDHEYLGGRPLDRDGAYDLCLEDKFWPIKKNPDSKCTMYSFGVGNDFTFDDEIANKGCDVHSFDPTTKLKDGFKRDSGVVFHLLGVSNEDNDKDSNGWKMRTIRTIKKELGHSDRIIDYLKVDTDAPGGGGFEDMVMEEMLETGLYKCIRQFAMEIHLIGPLTNPTLLDRCQRLYNQLTSLYDVGYRIYNTTDNVRAIRFINKDPSYSQAKSKPGMLRGGAAILWEVAMVNLNPEKCDF</sequence>
<protein>
    <recommendedName>
        <fullName evidence="1">Methyltransferase domain-containing protein</fullName>
    </recommendedName>
</protein>
<dbReference type="Proteomes" id="UP001642483">
    <property type="component" value="Unassembled WGS sequence"/>
</dbReference>
<dbReference type="PANTHER" id="PTHR32026">
    <property type="entry name" value="METHYLTRANSFERASE-LIKE PROTEIN 24"/>
    <property type="match status" value="1"/>
</dbReference>
<dbReference type="Pfam" id="PF13383">
    <property type="entry name" value="Methyltransf_22"/>
    <property type="match status" value="1"/>
</dbReference>
<dbReference type="EMBL" id="CAWYQH010000108">
    <property type="protein sequence ID" value="CAK8688487.1"/>
    <property type="molecule type" value="Genomic_DNA"/>
</dbReference>
<dbReference type="InterPro" id="IPR026913">
    <property type="entry name" value="METTL24"/>
</dbReference>
<comment type="caution">
    <text evidence="2">The sequence shown here is derived from an EMBL/GenBank/DDBJ whole genome shotgun (WGS) entry which is preliminary data.</text>
</comment>
<dbReference type="PANTHER" id="PTHR32026:SF10">
    <property type="entry name" value="METHYLTRANSFERASE-LIKE PROTEIN 24-RELATED"/>
    <property type="match status" value="1"/>
</dbReference>
<proteinExistence type="predicted"/>
<evidence type="ECO:0000259" key="1">
    <source>
        <dbReference type="Pfam" id="PF13383"/>
    </source>
</evidence>
<keyword evidence="3" id="KW-1185">Reference proteome</keyword>
<feature type="domain" description="Methyltransferase" evidence="1">
    <location>
        <begin position="63"/>
        <end position="260"/>
    </location>
</feature>
<accession>A0ABP0G9L7</accession>
<gene>
    <name evidence="2" type="ORF">CVLEPA_LOCUS20499</name>
</gene>
<evidence type="ECO:0000313" key="3">
    <source>
        <dbReference type="Proteomes" id="UP001642483"/>
    </source>
</evidence>
<organism evidence="2 3">
    <name type="scientific">Clavelina lepadiformis</name>
    <name type="common">Light-bulb sea squirt</name>
    <name type="synonym">Ascidia lepadiformis</name>
    <dbReference type="NCBI Taxonomy" id="159417"/>
    <lineage>
        <taxon>Eukaryota</taxon>
        <taxon>Metazoa</taxon>
        <taxon>Chordata</taxon>
        <taxon>Tunicata</taxon>
        <taxon>Ascidiacea</taxon>
        <taxon>Aplousobranchia</taxon>
        <taxon>Clavelinidae</taxon>
        <taxon>Clavelina</taxon>
    </lineage>
</organism>
<evidence type="ECO:0000313" key="2">
    <source>
        <dbReference type="EMBL" id="CAK8688487.1"/>
    </source>
</evidence>
<reference evidence="2 3" key="1">
    <citation type="submission" date="2024-02" db="EMBL/GenBank/DDBJ databases">
        <authorList>
            <person name="Daric V."/>
            <person name="Darras S."/>
        </authorList>
    </citation>
    <scope>NUCLEOTIDE SEQUENCE [LARGE SCALE GENOMIC DNA]</scope>
</reference>
<name>A0ABP0G9L7_CLALP</name>